<reference evidence="1" key="2">
    <citation type="submission" date="2021-03" db="UniProtKB">
        <authorList>
            <consortium name="EnsemblPlants"/>
        </authorList>
    </citation>
    <scope>IDENTIFICATION</scope>
</reference>
<organism evidence="1 2">
    <name type="scientific">Cannabis sativa</name>
    <name type="common">Hemp</name>
    <name type="synonym">Marijuana</name>
    <dbReference type="NCBI Taxonomy" id="3483"/>
    <lineage>
        <taxon>Eukaryota</taxon>
        <taxon>Viridiplantae</taxon>
        <taxon>Streptophyta</taxon>
        <taxon>Embryophyta</taxon>
        <taxon>Tracheophyta</taxon>
        <taxon>Spermatophyta</taxon>
        <taxon>Magnoliopsida</taxon>
        <taxon>eudicotyledons</taxon>
        <taxon>Gunneridae</taxon>
        <taxon>Pentapetalae</taxon>
        <taxon>rosids</taxon>
        <taxon>fabids</taxon>
        <taxon>Rosales</taxon>
        <taxon>Cannabaceae</taxon>
        <taxon>Cannabis</taxon>
    </lineage>
</organism>
<sequence>MFKQSKDLNVECFSDADWAGSIDDRKSTTGYCVYLGGNLITWSSKKQKAVAKSSTKVEYRALSQTASEVAWLNSLFKELGIPHKLPAIIWCDNAGAKLLASNPIFHSRTKHIEVDVHYIRDQVKQGKIEIRHIPTSEQTADIFTKAISIQQFKYLKNKLVVVAQPRQV</sequence>
<dbReference type="OMA" id="HFLHETV"/>
<keyword evidence="2" id="KW-1185">Reference proteome</keyword>
<dbReference type="Gramene" id="evm.model.01.2381">
    <property type="protein sequence ID" value="cds.evm.model.01.2381"/>
    <property type="gene ID" value="evm.TU.01.2381"/>
</dbReference>
<dbReference type="AlphaFoldDB" id="A0A803NKY9"/>
<dbReference type="InterPro" id="IPR043502">
    <property type="entry name" value="DNA/RNA_pol_sf"/>
</dbReference>
<dbReference type="Proteomes" id="UP000596661">
    <property type="component" value="Chromosome 1"/>
</dbReference>
<dbReference type="SUPFAM" id="SSF56672">
    <property type="entry name" value="DNA/RNA polymerases"/>
    <property type="match status" value="1"/>
</dbReference>
<dbReference type="EnsemblPlants" id="evm.model.01.2381">
    <property type="protein sequence ID" value="cds.evm.model.01.2381"/>
    <property type="gene ID" value="evm.TU.01.2381"/>
</dbReference>
<dbReference type="PANTHER" id="PTHR11439">
    <property type="entry name" value="GAG-POL-RELATED RETROTRANSPOSON"/>
    <property type="match status" value="1"/>
</dbReference>
<proteinExistence type="predicted"/>
<dbReference type="PANTHER" id="PTHR11439:SF467">
    <property type="entry name" value="INTEGRASE CATALYTIC DOMAIN-CONTAINING PROTEIN"/>
    <property type="match status" value="1"/>
</dbReference>
<reference evidence="1" key="1">
    <citation type="submission" date="2018-11" db="EMBL/GenBank/DDBJ databases">
        <authorList>
            <person name="Grassa J C."/>
        </authorList>
    </citation>
    <scope>NUCLEOTIDE SEQUENCE [LARGE SCALE GENOMIC DNA]</scope>
</reference>
<accession>A0A803NKY9</accession>
<name>A0A803NKY9_CANSA</name>
<evidence type="ECO:0000313" key="1">
    <source>
        <dbReference type="EnsemblPlants" id="cds.evm.model.01.2381"/>
    </source>
</evidence>
<dbReference type="EMBL" id="UZAU01000073">
    <property type="status" value="NOT_ANNOTATED_CDS"/>
    <property type="molecule type" value="Genomic_DNA"/>
</dbReference>
<dbReference type="CDD" id="cd09272">
    <property type="entry name" value="RNase_HI_RT_Ty1"/>
    <property type="match status" value="1"/>
</dbReference>
<evidence type="ECO:0000313" key="2">
    <source>
        <dbReference type="Proteomes" id="UP000596661"/>
    </source>
</evidence>
<protein>
    <submittedName>
        <fullName evidence="1">Uncharacterized protein</fullName>
    </submittedName>
</protein>